<evidence type="ECO:0000313" key="2">
    <source>
        <dbReference type="Proteomes" id="UP001597214"/>
    </source>
</evidence>
<reference evidence="2" key="1">
    <citation type="journal article" date="2019" name="Int. J. Syst. Evol. Microbiol.">
        <title>The Global Catalogue of Microorganisms (GCM) 10K type strain sequencing project: providing services to taxonomists for standard genome sequencing and annotation.</title>
        <authorList>
            <consortium name="The Broad Institute Genomics Platform"/>
            <consortium name="The Broad Institute Genome Sequencing Center for Infectious Disease"/>
            <person name="Wu L."/>
            <person name="Ma J."/>
        </authorList>
    </citation>
    <scope>NUCLEOTIDE SEQUENCE [LARGE SCALE GENOMIC DNA]</scope>
    <source>
        <strain evidence="2">CCUG 49339</strain>
    </source>
</reference>
<dbReference type="Gene3D" id="1.25.40.290">
    <property type="entry name" value="ARM repeat domains"/>
    <property type="match status" value="1"/>
</dbReference>
<dbReference type="RefSeq" id="WP_377928360.1">
    <property type="nucleotide sequence ID" value="NZ_JBHUEM010000017.1"/>
</dbReference>
<dbReference type="InterPro" id="IPR016024">
    <property type="entry name" value="ARM-type_fold"/>
</dbReference>
<comment type="caution">
    <text evidence="1">The sequence shown here is derived from an EMBL/GenBank/DDBJ whole genome shotgun (WGS) entry which is preliminary data.</text>
</comment>
<proteinExistence type="predicted"/>
<name>A0ABW4LPS4_9BACI</name>
<dbReference type="InterPro" id="IPR014825">
    <property type="entry name" value="DNA_alkylation"/>
</dbReference>
<accession>A0ABW4LPS4</accession>
<gene>
    <name evidence="1" type="ORF">ACFSCX_11420</name>
</gene>
<dbReference type="Pfam" id="PF08713">
    <property type="entry name" value="DNA_alkylation"/>
    <property type="match status" value="1"/>
</dbReference>
<dbReference type="Proteomes" id="UP001597214">
    <property type="component" value="Unassembled WGS sequence"/>
</dbReference>
<evidence type="ECO:0000313" key="1">
    <source>
        <dbReference type="EMBL" id="MFD1737160.1"/>
    </source>
</evidence>
<dbReference type="PANTHER" id="PTHR34070">
    <property type="entry name" value="ARMADILLO-TYPE FOLD"/>
    <property type="match status" value="1"/>
</dbReference>
<protein>
    <submittedName>
        <fullName evidence="1">DNA alkylation repair protein</fullName>
    </submittedName>
</protein>
<dbReference type="EMBL" id="JBHUEM010000017">
    <property type="protein sequence ID" value="MFD1737160.1"/>
    <property type="molecule type" value="Genomic_DNA"/>
</dbReference>
<organism evidence="1 2">
    <name type="scientific">Bacillus salitolerans</name>
    <dbReference type="NCBI Taxonomy" id="1437434"/>
    <lineage>
        <taxon>Bacteria</taxon>
        <taxon>Bacillati</taxon>
        <taxon>Bacillota</taxon>
        <taxon>Bacilli</taxon>
        <taxon>Bacillales</taxon>
        <taxon>Bacillaceae</taxon>
        <taxon>Bacillus</taxon>
    </lineage>
</organism>
<dbReference type="PANTHER" id="PTHR34070:SF1">
    <property type="entry name" value="DNA ALKYLATION REPAIR PROTEIN"/>
    <property type="match status" value="1"/>
</dbReference>
<keyword evidence="2" id="KW-1185">Reference proteome</keyword>
<dbReference type="CDD" id="cd07064">
    <property type="entry name" value="AlkD_like_1"/>
    <property type="match status" value="1"/>
</dbReference>
<dbReference type="Gene3D" id="1.20.1660.10">
    <property type="entry name" value="Hypothetical protein (EF3068)"/>
    <property type="match status" value="1"/>
</dbReference>
<dbReference type="SUPFAM" id="SSF48371">
    <property type="entry name" value="ARM repeat"/>
    <property type="match status" value="1"/>
</dbReference>
<sequence length="231" mass="27827">MTNPYVSELVNRFSVHQNREEADRMSQYMRRQFLYFGLRAPQMREITKLFLKDKGYPRLENLSDCIFQLYALPERELQIAALYLMDYKIKEQPDITDIETIEYLITNKSWWDTVDHIAQNHAGVYFKKFPEMIRVYSEKWLQSDNIWLKRTAILFQLKYKEETDEELLFSILSRSIGTKEFFINKAIGWALREYSKVNKEAVIAFIYKYDEQLANLSKREGLKWLKSRELI</sequence>